<feature type="domain" description="RRM" evidence="3">
    <location>
        <begin position="187"/>
        <end position="261"/>
    </location>
</feature>
<dbReference type="PROSITE" id="PS50882">
    <property type="entry name" value="YTH"/>
    <property type="match status" value="1"/>
</dbReference>
<dbReference type="InterPro" id="IPR045168">
    <property type="entry name" value="YTH_prot"/>
</dbReference>
<evidence type="ECO:0000256" key="1">
    <source>
        <dbReference type="PROSITE-ProRule" id="PRU00176"/>
    </source>
</evidence>
<dbReference type="PANTHER" id="PTHR12357:SF3">
    <property type="entry name" value="YTH DOMAIN-CONTAINING PROTEIN 1"/>
    <property type="match status" value="1"/>
</dbReference>
<dbReference type="AlphaFoldDB" id="A0A8H6RWE4"/>
<evidence type="ECO:0000256" key="2">
    <source>
        <dbReference type="SAM" id="MobiDB-lite"/>
    </source>
</evidence>
<dbReference type="PANTHER" id="PTHR12357">
    <property type="entry name" value="YTH YT521-B HOMOLOGY DOMAIN-CONTAINING"/>
    <property type="match status" value="1"/>
</dbReference>
<evidence type="ECO:0000313" key="5">
    <source>
        <dbReference type="EMBL" id="KAF7198142.1"/>
    </source>
</evidence>
<dbReference type="Proteomes" id="UP000660729">
    <property type="component" value="Unassembled WGS sequence"/>
</dbReference>
<proteinExistence type="predicted"/>
<comment type="caution">
    <text evidence="5">The sequence shown here is derived from an EMBL/GenBank/DDBJ whole genome shotgun (WGS) entry which is preliminary data.</text>
</comment>
<dbReference type="CDD" id="cd21134">
    <property type="entry name" value="YTH"/>
    <property type="match status" value="1"/>
</dbReference>
<evidence type="ECO:0000313" key="6">
    <source>
        <dbReference type="Proteomes" id="UP000660729"/>
    </source>
</evidence>
<protein>
    <submittedName>
        <fullName evidence="5">YTH domain-containing protein ECT1</fullName>
    </submittedName>
</protein>
<feature type="region of interest" description="Disordered" evidence="2">
    <location>
        <begin position="148"/>
        <end position="186"/>
    </location>
</feature>
<dbReference type="Gene3D" id="3.10.590.10">
    <property type="entry name" value="ph1033 like domains"/>
    <property type="match status" value="2"/>
</dbReference>
<dbReference type="SUPFAM" id="SSF54928">
    <property type="entry name" value="RNA-binding domain, RBD"/>
    <property type="match status" value="1"/>
</dbReference>
<feature type="region of interest" description="Disordered" evidence="2">
    <location>
        <begin position="262"/>
        <end position="291"/>
    </location>
</feature>
<gene>
    <name evidence="5" type="ORF">HII31_00498</name>
</gene>
<keyword evidence="6" id="KW-1185">Reference proteome</keyword>
<dbReference type="SMART" id="SM00360">
    <property type="entry name" value="RRM"/>
    <property type="match status" value="1"/>
</dbReference>
<dbReference type="PROSITE" id="PS50102">
    <property type="entry name" value="RRM"/>
    <property type="match status" value="1"/>
</dbReference>
<dbReference type="GO" id="GO:0000398">
    <property type="term" value="P:mRNA splicing, via spliceosome"/>
    <property type="evidence" value="ECO:0007669"/>
    <property type="project" value="TreeGrafter"/>
</dbReference>
<accession>A0A8H6RWE4</accession>
<dbReference type="Gene3D" id="3.30.70.330">
    <property type="match status" value="1"/>
</dbReference>
<feature type="compositionally biased region" description="Low complexity" evidence="2">
    <location>
        <begin position="453"/>
        <end position="462"/>
    </location>
</feature>
<dbReference type="InterPro" id="IPR035979">
    <property type="entry name" value="RBD_domain_sf"/>
</dbReference>
<dbReference type="OrthoDB" id="306690at2759"/>
<feature type="domain" description="YTH" evidence="4">
    <location>
        <begin position="328"/>
        <end position="526"/>
    </location>
</feature>
<feature type="non-terminal residue" evidence="5">
    <location>
        <position position="548"/>
    </location>
</feature>
<dbReference type="InterPro" id="IPR000504">
    <property type="entry name" value="RRM_dom"/>
</dbReference>
<dbReference type="Pfam" id="PF04146">
    <property type="entry name" value="YTH"/>
    <property type="match status" value="1"/>
</dbReference>
<dbReference type="EMBL" id="JABCIY010000003">
    <property type="protein sequence ID" value="KAF7198142.1"/>
    <property type="molecule type" value="Genomic_DNA"/>
</dbReference>
<dbReference type="InterPro" id="IPR012677">
    <property type="entry name" value="Nucleotide-bd_a/b_plait_sf"/>
</dbReference>
<dbReference type="CDD" id="cd00590">
    <property type="entry name" value="RRM_SF"/>
    <property type="match status" value="1"/>
</dbReference>
<name>A0A8H6RWE4_9PEZI</name>
<dbReference type="Pfam" id="PF25701">
    <property type="entry name" value="RRM_YTH1"/>
    <property type="match status" value="1"/>
</dbReference>
<evidence type="ECO:0000259" key="3">
    <source>
        <dbReference type="PROSITE" id="PS50102"/>
    </source>
</evidence>
<keyword evidence="1" id="KW-0694">RNA-binding</keyword>
<dbReference type="InterPro" id="IPR007275">
    <property type="entry name" value="YTH_domain"/>
</dbReference>
<feature type="compositionally biased region" description="Basic residues" evidence="2">
    <location>
        <begin position="177"/>
        <end position="186"/>
    </location>
</feature>
<sequence>MISEPVYMPSGHWQQPGMIPGQQWGYPEPQHTTNHVYSNGVNHQQHLYSPSLPYTAQFTPTGMGHQNIYLRGLGMESSRPLPDRNGYQNGHAYPPSGYQPFHSGYAGGPQILHQPKQPPNMAYPYGVHTHFPSGPAMNGTHVDYSHPATPLTPMSGPSPHSSSLVPFPPSPLLSRRGPPRKPKRSGHAVWVGNIPLGASIEALKDHFSRDATNEIESVFLMSKSNCAFVNYRTKEACEAAVERFNHSLFGSVRLLCRLRRDTQNRSRDEESTSPAPAPPSSDRSDSVLESNNDVDGLSEQIAGLDIDQAHHPEQVDGENTTPPRHLQDRYFILKSLTKEDLNESLQKGTWETQPHNQTLLDSAFREAQRSGKNVFLIFSVNKSGEYFGFARMIGSPFDIKSQPSSSSMASSHGERHVEGLRIHKTPATSTAPKGQIVDDQARGTLFWEAQRRASASSSSSPPDADDNFLDNERSRPFQIEWQSVRRVTFQRTKGMKNSWNSGKDVKVARDGTEIETEVGKKILELFFEDVGGRGDSSIVDGTNGLGRR</sequence>
<dbReference type="GO" id="GO:1990247">
    <property type="term" value="F:N6-methyladenosine-containing RNA reader activity"/>
    <property type="evidence" value="ECO:0007669"/>
    <property type="project" value="TreeGrafter"/>
</dbReference>
<feature type="region of interest" description="Disordered" evidence="2">
    <location>
        <begin position="450"/>
        <end position="470"/>
    </location>
</feature>
<dbReference type="GO" id="GO:0003729">
    <property type="term" value="F:mRNA binding"/>
    <property type="evidence" value="ECO:0007669"/>
    <property type="project" value="TreeGrafter"/>
</dbReference>
<organism evidence="5 6">
    <name type="scientific">Pseudocercospora fuligena</name>
    <dbReference type="NCBI Taxonomy" id="685502"/>
    <lineage>
        <taxon>Eukaryota</taxon>
        <taxon>Fungi</taxon>
        <taxon>Dikarya</taxon>
        <taxon>Ascomycota</taxon>
        <taxon>Pezizomycotina</taxon>
        <taxon>Dothideomycetes</taxon>
        <taxon>Dothideomycetidae</taxon>
        <taxon>Mycosphaerellales</taxon>
        <taxon>Mycosphaerellaceae</taxon>
        <taxon>Pseudocercospora</taxon>
    </lineage>
</organism>
<evidence type="ECO:0000259" key="4">
    <source>
        <dbReference type="PROSITE" id="PS50882"/>
    </source>
</evidence>
<dbReference type="GO" id="GO:0000381">
    <property type="term" value="P:regulation of alternative mRNA splicing, via spliceosome"/>
    <property type="evidence" value="ECO:0007669"/>
    <property type="project" value="TreeGrafter"/>
</dbReference>
<dbReference type="GO" id="GO:0005654">
    <property type="term" value="C:nucleoplasm"/>
    <property type="evidence" value="ECO:0007669"/>
    <property type="project" value="TreeGrafter"/>
</dbReference>
<dbReference type="InterPro" id="IPR057720">
    <property type="entry name" value="RRM_YTH1"/>
</dbReference>
<reference evidence="5" key="1">
    <citation type="submission" date="2020-04" db="EMBL/GenBank/DDBJ databases">
        <title>Draft genome resource of the tomato pathogen Pseudocercospora fuligena.</title>
        <authorList>
            <person name="Zaccaron A."/>
        </authorList>
    </citation>
    <scope>NUCLEOTIDE SEQUENCE</scope>
    <source>
        <strain evidence="5">PF001</strain>
    </source>
</reference>